<proteinExistence type="predicted"/>
<dbReference type="Gramene" id="RZC80099">
    <property type="protein sequence ID" value="RZC80099"/>
    <property type="gene ID" value="C5167_042675"/>
</dbReference>
<evidence type="ECO:0000313" key="1">
    <source>
        <dbReference type="EMBL" id="RZC80099.1"/>
    </source>
</evidence>
<dbReference type="EMBL" id="CM010724">
    <property type="protein sequence ID" value="RZC80099.1"/>
    <property type="molecule type" value="Genomic_DNA"/>
</dbReference>
<organism evidence="1 2">
    <name type="scientific">Papaver somniferum</name>
    <name type="common">Opium poppy</name>
    <dbReference type="NCBI Taxonomy" id="3469"/>
    <lineage>
        <taxon>Eukaryota</taxon>
        <taxon>Viridiplantae</taxon>
        <taxon>Streptophyta</taxon>
        <taxon>Embryophyta</taxon>
        <taxon>Tracheophyta</taxon>
        <taxon>Spermatophyta</taxon>
        <taxon>Magnoliopsida</taxon>
        <taxon>Ranunculales</taxon>
        <taxon>Papaveraceae</taxon>
        <taxon>Papaveroideae</taxon>
        <taxon>Papaver</taxon>
    </lineage>
</organism>
<gene>
    <name evidence="1" type="ORF">C5167_042675</name>
</gene>
<keyword evidence="2" id="KW-1185">Reference proteome</keyword>
<name>A0A4Y7L747_PAPSO</name>
<sequence length="348" mass="38998">MVTKRKFVTVYGGDSFTITTDEQKHAVPYRNNQFHTFNAVNGRGHRVVDILLVNGSAANTLSLLEVAGGNVLNSRGFVWDGDTMYLIKEGYDMNLSELRIYLEGSFGAGVVPPLTRHNKLLRLSTIAENALSSQRVTTFITNRGDFSSLGRKVVTNVTAGLTTYTEEGFRVADLSECNIAVKLMRDCSIRFKLIAPLAAVTGRNAFRQAYVDFLRVLRGVNQADTPVLADLFQMLTPPEDHLDSILWRQAEDFVTAPRSVLFHPFQWYGEGICSFFTFIDRTGAGGNLDWSQTIQAESADVWEMIDAGYTARQRTSPLHLIRLIRNKKFLRRLQIHIGVSSTLCFRAC</sequence>
<dbReference type="Proteomes" id="UP000316621">
    <property type="component" value="Chromosome 10"/>
</dbReference>
<dbReference type="AlphaFoldDB" id="A0A4Y7L747"/>
<accession>A0A4Y7L747</accession>
<evidence type="ECO:0000313" key="2">
    <source>
        <dbReference type="Proteomes" id="UP000316621"/>
    </source>
</evidence>
<reference evidence="1 2" key="1">
    <citation type="journal article" date="2018" name="Science">
        <title>The opium poppy genome and morphinan production.</title>
        <authorList>
            <person name="Guo L."/>
            <person name="Winzer T."/>
            <person name="Yang X."/>
            <person name="Li Y."/>
            <person name="Ning Z."/>
            <person name="He Z."/>
            <person name="Teodor R."/>
            <person name="Lu Y."/>
            <person name="Bowser T.A."/>
            <person name="Graham I.A."/>
            <person name="Ye K."/>
        </authorList>
    </citation>
    <scope>NUCLEOTIDE SEQUENCE [LARGE SCALE GENOMIC DNA]</scope>
    <source>
        <strain evidence="2">cv. HN1</strain>
        <tissue evidence="1">Leaves</tissue>
    </source>
</reference>
<protein>
    <submittedName>
        <fullName evidence="1">Uncharacterized protein</fullName>
    </submittedName>
</protein>